<feature type="transmembrane region" description="Helical" evidence="6">
    <location>
        <begin position="343"/>
        <end position="364"/>
    </location>
</feature>
<dbReference type="InterPro" id="IPR011701">
    <property type="entry name" value="MFS"/>
</dbReference>
<gene>
    <name evidence="7" type="ORF">LIV34_000553</name>
</gene>
<dbReference type="Pfam" id="PF07690">
    <property type="entry name" value="MFS_1"/>
    <property type="match status" value="1"/>
</dbReference>
<keyword evidence="8" id="KW-1185">Reference proteome</keyword>
<evidence type="ECO:0000313" key="8">
    <source>
        <dbReference type="Proteomes" id="UP001056208"/>
    </source>
</evidence>
<feature type="transmembrane region" description="Helical" evidence="6">
    <location>
        <begin position="64"/>
        <end position="81"/>
    </location>
</feature>
<feature type="transmembrane region" description="Helical" evidence="6">
    <location>
        <begin position="216"/>
        <end position="236"/>
    </location>
</feature>
<sequence length="399" mass="39870">MYLAARLVSIAGASATTVVVPVLVYSSTGSAGLTGLIAAIGGATYFVFGIPVGHLVDRWPRGPVLVTCSITRGLALAIVPISAATGAFGPAVLVAVLVVTNVLFVATDAANAGSLRTLVGADGLQRANATVSGAAAVVEIAAPLAAGVALVVMSATEVFLLEAFALVISSVLLWSIRGRLDAKATRPGSRPAGGWSAALSGFAFIRQTRTVATTTAAAFVFALTEGLMLGQLVVLLSQRFGDVAGSALVAPTYTAIAAGSVLGSWILTRIRFADAPLRIAAWGFLLAAALLSGLQLPEPPWVTISLLAAWATPFVVVFVGAAALRQSVAEDSLQGRVAIASRLLTLGLGIPMGNVIGGAISGAASAQSTFAAAALVSAVAAAAFGLAAVGGVSEASKRR</sequence>
<dbReference type="Gene3D" id="1.20.1250.20">
    <property type="entry name" value="MFS general substrate transporter like domains"/>
    <property type="match status" value="1"/>
</dbReference>
<dbReference type="PANTHER" id="PTHR23513">
    <property type="entry name" value="INTEGRAL MEMBRANE EFFLUX PROTEIN-RELATED"/>
    <property type="match status" value="1"/>
</dbReference>
<dbReference type="CDD" id="cd06173">
    <property type="entry name" value="MFS_MefA_like"/>
    <property type="match status" value="1"/>
</dbReference>
<dbReference type="GeneID" id="92982383"/>
<organism evidence="7 8">
    <name type="scientific">Clavibacter nebraskensis</name>
    <dbReference type="NCBI Taxonomy" id="31963"/>
    <lineage>
        <taxon>Bacteria</taxon>
        <taxon>Bacillati</taxon>
        <taxon>Actinomycetota</taxon>
        <taxon>Actinomycetes</taxon>
        <taxon>Micrococcales</taxon>
        <taxon>Microbacteriaceae</taxon>
        <taxon>Clavibacter</taxon>
    </lineage>
</organism>
<keyword evidence="3 6" id="KW-0812">Transmembrane</keyword>
<dbReference type="PANTHER" id="PTHR23513:SF6">
    <property type="entry name" value="MAJOR FACILITATOR SUPERFAMILY ASSOCIATED DOMAIN-CONTAINING PROTEIN"/>
    <property type="match status" value="1"/>
</dbReference>
<comment type="subcellular location">
    <subcellularLocation>
        <location evidence="1">Cell membrane</location>
        <topology evidence="1">Multi-pass membrane protein</topology>
    </subcellularLocation>
</comment>
<dbReference type="SUPFAM" id="SSF103473">
    <property type="entry name" value="MFS general substrate transporter"/>
    <property type="match status" value="1"/>
</dbReference>
<feature type="transmembrane region" description="Helical" evidence="6">
    <location>
        <begin position="158"/>
        <end position="176"/>
    </location>
</feature>
<dbReference type="EMBL" id="CP086345">
    <property type="protein sequence ID" value="UQB05504.1"/>
    <property type="molecule type" value="Genomic_DNA"/>
</dbReference>
<feature type="transmembrane region" description="Helical" evidence="6">
    <location>
        <begin position="31"/>
        <end position="52"/>
    </location>
</feature>
<evidence type="ECO:0000256" key="6">
    <source>
        <dbReference type="SAM" id="Phobius"/>
    </source>
</evidence>
<evidence type="ECO:0000256" key="5">
    <source>
        <dbReference type="ARBA" id="ARBA00023136"/>
    </source>
</evidence>
<evidence type="ECO:0000256" key="2">
    <source>
        <dbReference type="ARBA" id="ARBA00022475"/>
    </source>
</evidence>
<protein>
    <submittedName>
        <fullName evidence="7">MFS transporter</fullName>
    </submittedName>
</protein>
<feature type="transmembrane region" description="Helical" evidence="6">
    <location>
        <begin position="302"/>
        <end position="323"/>
    </location>
</feature>
<evidence type="ECO:0000256" key="4">
    <source>
        <dbReference type="ARBA" id="ARBA00022989"/>
    </source>
</evidence>
<dbReference type="InterPro" id="IPR036259">
    <property type="entry name" value="MFS_trans_sf"/>
</dbReference>
<name>A0ABY4MRN2_9MICO</name>
<keyword evidence="2" id="KW-1003">Cell membrane</keyword>
<evidence type="ECO:0000256" key="1">
    <source>
        <dbReference type="ARBA" id="ARBA00004651"/>
    </source>
</evidence>
<feature type="transmembrane region" description="Helical" evidence="6">
    <location>
        <begin position="370"/>
        <end position="392"/>
    </location>
</feature>
<feature type="transmembrane region" description="Helical" evidence="6">
    <location>
        <begin position="248"/>
        <end position="267"/>
    </location>
</feature>
<proteinExistence type="predicted"/>
<keyword evidence="5 6" id="KW-0472">Membrane</keyword>
<feature type="transmembrane region" description="Helical" evidence="6">
    <location>
        <begin position="279"/>
        <end position="296"/>
    </location>
</feature>
<dbReference type="Proteomes" id="UP001056208">
    <property type="component" value="Chromosome"/>
</dbReference>
<accession>A0ABY4MRN2</accession>
<feature type="transmembrane region" description="Helical" evidence="6">
    <location>
        <begin position="127"/>
        <end position="152"/>
    </location>
</feature>
<evidence type="ECO:0000256" key="3">
    <source>
        <dbReference type="ARBA" id="ARBA00022692"/>
    </source>
</evidence>
<feature type="transmembrane region" description="Helical" evidence="6">
    <location>
        <begin position="87"/>
        <end position="106"/>
    </location>
</feature>
<reference evidence="7" key="1">
    <citation type="submission" date="2021-11" db="EMBL/GenBank/DDBJ databases">
        <authorList>
            <person name="Li G."/>
            <person name="Jia Q."/>
            <person name="Yang F."/>
            <person name="Zhang C."/>
            <person name="Singh A."/>
            <person name="Lorenz A.J."/>
            <person name="Jackson-Ziems T."/>
            <person name="Vidaver A."/>
            <person name="Alfano J.R."/>
        </authorList>
    </citation>
    <scope>NUCLEOTIDE SEQUENCE</scope>
    <source>
        <strain evidence="7">CNK-2</strain>
    </source>
</reference>
<dbReference type="RefSeq" id="WP_041465224.1">
    <property type="nucleotide sequence ID" value="NZ_CP033721.2"/>
</dbReference>
<keyword evidence="4 6" id="KW-1133">Transmembrane helix</keyword>
<evidence type="ECO:0000313" key="7">
    <source>
        <dbReference type="EMBL" id="UQB05504.1"/>
    </source>
</evidence>